<evidence type="ECO:0000313" key="3">
    <source>
        <dbReference type="Proteomes" id="UP000655366"/>
    </source>
</evidence>
<proteinExistence type="predicted"/>
<dbReference type="RefSeq" id="WP_196394897.1">
    <property type="nucleotide sequence ID" value="NZ_JADNYM010000001.1"/>
</dbReference>
<organism evidence="2 3">
    <name type="scientific">Arthrobacter terrae</name>
    <dbReference type="NCBI Taxonomy" id="2935737"/>
    <lineage>
        <taxon>Bacteria</taxon>
        <taxon>Bacillati</taxon>
        <taxon>Actinomycetota</taxon>
        <taxon>Actinomycetes</taxon>
        <taxon>Micrococcales</taxon>
        <taxon>Micrococcaceae</taxon>
        <taxon>Arthrobacter</taxon>
    </lineage>
</organism>
<evidence type="ECO:0000256" key="1">
    <source>
        <dbReference type="SAM" id="MobiDB-lite"/>
    </source>
</evidence>
<feature type="compositionally biased region" description="Low complexity" evidence="1">
    <location>
        <begin position="1"/>
        <end position="23"/>
    </location>
</feature>
<protein>
    <submittedName>
        <fullName evidence="2">Uncharacterized protein</fullName>
    </submittedName>
</protein>
<sequence length="124" mass="12711">MIPAGNGSPAAAAGGTAPGLRGPDQCGPNADIARIRARLMHGFGPGADPETIKALTRDRPVLAGQPTVVGLEQLEQQTLLARGPAGGKLIRLIRIGRSGTLLLGLAAGLAAELVEIARQRRRTP</sequence>
<dbReference type="EMBL" id="JADNYM010000001">
    <property type="protein sequence ID" value="MBG0737953.1"/>
    <property type="molecule type" value="Genomic_DNA"/>
</dbReference>
<dbReference type="AlphaFoldDB" id="A0A931G3P6"/>
<keyword evidence="3" id="KW-1185">Reference proteome</keyword>
<gene>
    <name evidence="2" type="ORF">IV500_00670</name>
</gene>
<reference evidence="2 3" key="1">
    <citation type="submission" date="2020-11" db="EMBL/GenBank/DDBJ databases">
        <title>Arthrobacter antarcticus sp. nov., isolated from Antarctic Soil.</title>
        <authorList>
            <person name="Li J."/>
        </authorList>
    </citation>
    <scope>NUCLEOTIDE SEQUENCE [LARGE SCALE GENOMIC DNA]</scope>
    <source>
        <strain evidence="2 3">Z1-20</strain>
    </source>
</reference>
<feature type="region of interest" description="Disordered" evidence="1">
    <location>
        <begin position="1"/>
        <end position="26"/>
    </location>
</feature>
<comment type="caution">
    <text evidence="2">The sequence shown here is derived from an EMBL/GenBank/DDBJ whole genome shotgun (WGS) entry which is preliminary data.</text>
</comment>
<dbReference type="Proteomes" id="UP000655366">
    <property type="component" value="Unassembled WGS sequence"/>
</dbReference>
<accession>A0A931G3P6</accession>
<evidence type="ECO:0000313" key="2">
    <source>
        <dbReference type="EMBL" id="MBG0737953.1"/>
    </source>
</evidence>
<name>A0A931G3P6_9MICC</name>